<accession>A0A7C9MTP2</accession>
<evidence type="ECO:0000256" key="1">
    <source>
        <dbReference type="SAM" id="MobiDB-lite"/>
    </source>
</evidence>
<evidence type="ECO:0000313" key="2">
    <source>
        <dbReference type="EMBL" id="MYZ51177.1"/>
    </source>
</evidence>
<organism evidence="2 3">
    <name type="scientific">Malikia spinosa</name>
    <dbReference type="NCBI Taxonomy" id="86180"/>
    <lineage>
        <taxon>Bacteria</taxon>
        <taxon>Pseudomonadati</taxon>
        <taxon>Pseudomonadota</taxon>
        <taxon>Betaproteobacteria</taxon>
        <taxon>Burkholderiales</taxon>
        <taxon>Comamonadaceae</taxon>
        <taxon>Malikia</taxon>
    </lineage>
</organism>
<protein>
    <submittedName>
        <fullName evidence="2">AlpA family phage regulatory protein</fullName>
    </submittedName>
</protein>
<comment type="caution">
    <text evidence="2">The sequence shown here is derived from an EMBL/GenBank/DDBJ whole genome shotgun (WGS) entry which is preliminary data.</text>
</comment>
<dbReference type="Proteomes" id="UP000481947">
    <property type="component" value="Unassembled WGS sequence"/>
</dbReference>
<gene>
    <name evidence="2" type="ORF">F5985_03250</name>
</gene>
<dbReference type="Pfam" id="PF05930">
    <property type="entry name" value="Phage_AlpA"/>
    <property type="match status" value="1"/>
</dbReference>
<reference evidence="2 3" key="1">
    <citation type="submission" date="2019-09" db="EMBL/GenBank/DDBJ databases">
        <title>Identification of Malikia spinosa a prominent benzene-, toluene-, and ethylbenzene-degrading bacterium: enrichment, isolation and whole genome sequencing.</title>
        <authorList>
            <person name="Tancsics A."/>
            <person name="Revesz F."/>
            <person name="Kriszt B."/>
        </authorList>
    </citation>
    <scope>NUCLEOTIDE SEQUENCE [LARGE SCALE GENOMIC DNA]</scope>
    <source>
        <strain evidence="2 3">AB6</strain>
    </source>
</reference>
<dbReference type="AlphaFoldDB" id="A0A7C9MTP2"/>
<dbReference type="PANTHER" id="PTHR36154">
    <property type="entry name" value="DNA-BINDING TRANSCRIPTIONAL ACTIVATOR ALPA"/>
    <property type="match status" value="1"/>
</dbReference>
<sequence>MPSTCWRPNTNASAANRKGNPMRTEPATTTQAPTIHLAHSAKPVTPRDRLLRLPEVESITGMKKTSIYALMREGKFPQRICISRRMSAWSEVAVLQWVQTKISGNAEAAK</sequence>
<proteinExistence type="predicted"/>
<feature type="compositionally biased region" description="Polar residues" evidence="1">
    <location>
        <begin position="1"/>
        <end position="14"/>
    </location>
</feature>
<feature type="region of interest" description="Disordered" evidence="1">
    <location>
        <begin position="1"/>
        <end position="43"/>
    </location>
</feature>
<dbReference type="PANTHER" id="PTHR36154:SF1">
    <property type="entry name" value="DNA-BINDING TRANSCRIPTIONAL ACTIVATOR ALPA"/>
    <property type="match status" value="1"/>
</dbReference>
<dbReference type="InterPro" id="IPR052931">
    <property type="entry name" value="Prophage_regulatory_activator"/>
</dbReference>
<dbReference type="InterPro" id="IPR010260">
    <property type="entry name" value="AlpA"/>
</dbReference>
<evidence type="ECO:0000313" key="3">
    <source>
        <dbReference type="Proteomes" id="UP000481947"/>
    </source>
</evidence>
<dbReference type="EMBL" id="VYSB01000002">
    <property type="protein sequence ID" value="MYZ51177.1"/>
    <property type="molecule type" value="Genomic_DNA"/>
</dbReference>
<name>A0A7C9MTP2_9BURK</name>
<dbReference type="Gene3D" id="1.10.238.160">
    <property type="match status" value="1"/>
</dbReference>